<name>A0A058Z106_FONAL</name>
<keyword evidence="3" id="KW-1185">Reference proteome</keyword>
<proteinExistence type="predicted"/>
<dbReference type="Gene3D" id="3.90.1140.10">
    <property type="entry name" value="Cyclic phosphodiesterase"/>
    <property type="match status" value="1"/>
</dbReference>
<dbReference type="GO" id="GO:0006355">
    <property type="term" value="P:regulation of DNA-templated transcription"/>
    <property type="evidence" value="ECO:0007669"/>
    <property type="project" value="TreeGrafter"/>
</dbReference>
<dbReference type="OrthoDB" id="277832at2759"/>
<dbReference type="InterPro" id="IPR019510">
    <property type="entry name" value="AKAP7-like_phosphoesterase"/>
</dbReference>
<organism evidence="2">
    <name type="scientific">Fonticula alba</name>
    <name type="common">Slime mold</name>
    <dbReference type="NCBI Taxonomy" id="691883"/>
    <lineage>
        <taxon>Eukaryota</taxon>
        <taxon>Rotosphaerida</taxon>
        <taxon>Fonticulaceae</taxon>
        <taxon>Fonticula</taxon>
    </lineage>
</organism>
<evidence type="ECO:0000313" key="3">
    <source>
        <dbReference type="Proteomes" id="UP000030693"/>
    </source>
</evidence>
<dbReference type="SUPFAM" id="SSF55144">
    <property type="entry name" value="LigT-like"/>
    <property type="match status" value="1"/>
</dbReference>
<accession>A0A058Z106</accession>
<dbReference type="GO" id="GO:0005634">
    <property type="term" value="C:nucleus"/>
    <property type="evidence" value="ECO:0007669"/>
    <property type="project" value="TreeGrafter"/>
</dbReference>
<dbReference type="PANTHER" id="PTHR13360">
    <property type="entry name" value="ACTIVATING SIGNAL COINTEGRATOR 1 COMPLEX SUBUNIT 1"/>
    <property type="match status" value="1"/>
</dbReference>
<dbReference type="Pfam" id="PF10469">
    <property type="entry name" value="AKAP7_NLS"/>
    <property type="match status" value="1"/>
</dbReference>
<dbReference type="EMBL" id="KB932212">
    <property type="protein sequence ID" value="KCV67934.1"/>
    <property type="molecule type" value="Genomic_DNA"/>
</dbReference>
<dbReference type="RefSeq" id="XP_009497754.1">
    <property type="nucleotide sequence ID" value="XM_009499479.1"/>
</dbReference>
<reference evidence="2" key="1">
    <citation type="submission" date="2013-04" db="EMBL/GenBank/DDBJ databases">
        <title>The Genome Sequence of Fonticula alba ATCC 38817.</title>
        <authorList>
            <consortium name="The Broad Institute Genomics Platform"/>
            <person name="Russ C."/>
            <person name="Cuomo C."/>
            <person name="Burger G."/>
            <person name="Gray M.W."/>
            <person name="Holland P.W.H."/>
            <person name="King N."/>
            <person name="Lang F.B.F."/>
            <person name="Roger A.J."/>
            <person name="Ruiz-Trillo I."/>
            <person name="Brown M."/>
            <person name="Walker B."/>
            <person name="Young S."/>
            <person name="Zeng Q."/>
            <person name="Gargeya S."/>
            <person name="Fitzgerald M."/>
            <person name="Haas B."/>
            <person name="Abouelleil A."/>
            <person name="Allen A.W."/>
            <person name="Alvarado L."/>
            <person name="Arachchi H.M."/>
            <person name="Berlin A.M."/>
            <person name="Chapman S.B."/>
            <person name="Gainer-Dewar J."/>
            <person name="Goldberg J."/>
            <person name="Griggs A."/>
            <person name="Gujja S."/>
            <person name="Hansen M."/>
            <person name="Howarth C."/>
            <person name="Imamovic A."/>
            <person name="Ireland A."/>
            <person name="Larimer J."/>
            <person name="McCowan C."/>
            <person name="Murphy C."/>
            <person name="Pearson M."/>
            <person name="Poon T.W."/>
            <person name="Priest M."/>
            <person name="Roberts A."/>
            <person name="Saif S."/>
            <person name="Shea T."/>
            <person name="Sisk P."/>
            <person name="Sykes S."/>
            <person name="Wortman J."/>
            <person name="Nusbaum C."/>
            <person name="Birren B."/>
        </authorList>
    </citation>
    <scope>NUCLEOTIDE SEQUENCE [LARGE SCALE GENOMIC DNA]</scope>
    <source>
        <strain evidence="2">ATCC 38817</strain>
    </source>
</reference>
<evidence type="ECO:0000259" key="1">
    <source>
        <dbReference type="Pfam" id="PF10469"/>
    </source>
</evidence>
<dbReference type="GO" id="GO:0006307">
    <property type="term" value="P:DNA alkylation repair"/>
    <property type="evidence" value="ECO:0007669"/>
    <property type="project" value="InterPro"/>
</dbReference>
<sequence length="298" mass="31850">MSRAGKVAAPFVRQPGPRKKLTHFLSLRLLLPAGIPYSPPAADSWSPVSLASVASTLTPGSREADTALLVAHAQQRAVLRMAGTQDPEAPAHASRLADALRGLLVPPATLHLTLGLMDLAAPERLSLAQQTLRDLAPRMRHIVQASELPVQLGAIDVFSRPGDTPIPSQASVVFSSVPRPTNEPLFTLTELLVDTFVQAGLMDASFRKFHLHATLMKRRFDAAPDPIDASKVVGRFVFGTEPGPTPGNMTDVVLSAPGVQLCQLSGNAGSRFNTRGNFYVSDCDVDFAVREGEPVQDV</sequence>
<dbReference type="AlphaFoldDB" id="A0A058Z106"/>
<dbReference type="InterPro" id="IPR009210">
    <property type="entry name" value="ASCC1"/>
</dbReference>
<dbReference type="GeneID" id="20530385"/>
<dbReference type="PANTHER" id="PTHR13360:SF1">
    <property type="entry name" value="ACTIVATING SIGNAL COINTEGRATOR 1 COMPLEX SUBUNIT 1"/>
    <property type="match status" value="1"/>
</dbReference>
<dbReference type="InterPro" id="IPR009097">
    <property type="entry name" value="Cyclic_Pdiesterase"/>
</dbReference>
<evidence type="ECO:0000313" key="2">
    <source>
        <dbReference type="EMBL" id="KCV67934.1"/>
    </source>
</evidence>
<feature type="domain" description="A-kinase anchor protein 7-like phosphoesterase" evidence="1">
    <location>
        <begin position="103"/>
        <end position="224"/>
    </location>
</feature>
<gene>
    <name evidence="2" type="ORF">H696_05660</name>
</gene>
<dbReference type="Proteomes" id="UP000030693">
    <property type="component" value="Unassembled WGS sequence"/>
</dbReference>
<protein>
    <recommendedName>
        <fullName evidence="1">A-kinase anchor protein 7-like phosphoesterase domain-containing protein</fullName>
    </recommendedName>
</protein>